<dbReference type="InterPro" id="IPR048368">
    <property type="entry name" value="COG6_N"/>
</dbReference>
<evidence type="ECO:0000256" key="2">
    <source>
        <dbReference type="ARBA" id="ARBA00011023"/>
    </source>
</evidence>
<evidence type="ECO:0000256" key="4">
    <source>
        <dbReference type="ARBA" id="ARBA00022448"/>
    </source>
</evidence>
<dbReference type="FunCoup" id="A0A2K1QHH3">
    <property type="interactions" value="252"/>
</dbReference>
<evidence type="ECO:0000256" key="3">
    <source>
        <dbReference type="ARBA" id="ARBA00020973"/>
    </source>
</evidence>
<feature type="region of interest" description="Disordered" evidence="11">
    <location>
        <begin position="1"/>
        <end position="36"/>
    </location>
</feature>
<feature type="domain" description="Conserved oligomeric complex COG6 N-terminal" evidence="12">
    <location>
        <begin position="64"/>
        <end position="177"/>
    </location>
</feature>
<dbReference type="InterPro" id="IPR048369">
    <property type="entry name" value="COG6_C"/>
</dbReference>
<feature type="domain" description="Conserved Oligomeric Golgi complex subunit 6 C-terminal" evidence="13">
    <location>
        <begin position="208"/>
        <end position="714"/>
    </location>
</feature>
<dbReference type="InParanoid" id="A0A2K1QHH3"/>
<keyword evidence="4 10" id="KW-0813">Transport</keyword>
<evidence type="ECO:0000313" key="15">
    <source>
        <dbReference type="Proteomes" id="UP000243797"/>
    </source>
</evidence>
<dbReference type="PANTHER" id="PTHR21506:SF0">
    <property type="entry name" value="CONSERVED OLIGOMERIC GOLGI COMPLEX SUBUNIT 6"/>
    <property type="match status" value="1"/>
</dbReference>
<evidence type="ECO:0000256" key="8">
    <source>
        <dbReference type="ARBA" id="ARBA00031348"/>
    </source>
</evidence>
<protein>
    <recommendedName>
        <fullName evidence="3 10">Conserved oligomeric Golgi complex subunit 6</fullName>
        <shortName evidence="10">COG complex subunit 6</shortName>
    </recommendedName>
    <alternativeName>
        <fullName evidence="8 10">Component of oligomeric Golgi complex 6</fullName>
    </alternativeName>
</protein>
<evidence type="ECO:0000256" key="5">
    <source>
        <dbReference type="ARBA" id="ARBA00022927"/>
    </source>
</evidence>
<dbReference type="GO" id="GO:0006891">
    <property type="term" value="P:intra-Golgi vesicle-mediated transport"/>
    <property type="evidence" value="ECO:0007669"/>
    <property type="project" value="UniProtKB-UniRule"/>
</dbReference>
<evidence type="ECO:0000259" key="13">
    <source>
        <dbReference type="Pfam" id="PF20653"/>
    </source>
</evidence>
<dbReference type="EMBL" id="NKHZ01000088">
    <property type="protein sequence ID" value="PNS14360.1"/>
    <property type="molecule type" value="Genomic_DNA"/>
</dbReference>
<dbReference type="OrthoDB" id="272987at2759"/>
<keyword evidence="7 10" id="KW-0472">Membrane</keyword>
<comment type="subcellular location">
    <subcellularLocation>
        <location evidence="1 10">Golgi apparatus membrane</location>
        <topology evidence="1 10">Peripheral membrane protein</topology>
    </subcellularLocation>
</comment>
<dbReference type="SMART" id="SM01087">
    <property type="entry name" value="COG6"/>
    <property type="match status" value="1"/>
</dbReference>
<evidence type="ECO:0000256" key="9">
    <source>
        <dbReference type="ARBA" id="ARBA00043873"/>
    </source>
</evidence>
<comment type="function">
    <text evidence="9">Acts as a component of the peripheral membrane COG complex that is involved in intra-Golgi protein trafficking. COG is located at the cis-Golgi, and regulates tethering of retrograde intra-Golgi vesicles and possibly a number of other membrane trafficking events.</text>
</comment>
<dbReference type="AlphaFoldDB" id="A0A2K1QHH3"/>
<sequence length="715" mass="78934">MSASYFAADRKPSSGAPSPLFSPPAVGTPGSPAPSRANALQTRVATILSASYADLEISDALQTLDARGVKNTAETRRNLRLDLQQELIACNGEVVKDFGNVAEQLRRVGTALDSLNTTCSTIRAHVNAARKETGPMLDENRTLQSQRREAEMKQRLLSAFKAHFILEEQELNALTSTAEPVNDAFYQALTRIKQIHSDSQVLLGGENQTLGLEILETSSRHINAAYQKLFRWTQRSLKTLDLENPQLSTPLRHAFRVLAERPQLFQTCLDVFADSRERILSDAFYAALTGADAPAALSSSVPSKAIELSAHEPLRYVSDMLAWTHAATVGEREALANLFISDADAISASLRAGRASQPWLLQSDDRATDEGEVVFDGKRALSQLVDRDLAGVTRQLRQRIEQTVRSHDDALLAYQVANLCAFYDGIFVPLLGTESTVSSVLGPMADMAMEQFRLVTRDRIAGLRGEIEAVGDELGPPDWLEEALEVLRKLMKSYEGSFTGTVGREEKEKGFEGVVKEALDPYLEGIENVGRRLEGLERVVFGLNCFGRVVESLRGSAYVRARIEKIERLMEGLEESVTDKMRDWMEQQSGMRALFALVNSAHDDGEAISLEKLKGSAVFQHDALGEVAQQLDGFLPTSMEEARSHIGKLRDRAMAREICEEAADDFVESFEKLEKILEALDEDLVTGEDGESDGEVVSRRDVFPRTADEIRVLLS</sequence>
<dbReference type="GO" id="GO:0015031">
    <property type="term" value="P:protein transport"/>
    <property type="evidence" value="ECO:0007669"/>
    <property type="project" value="UniProtKB-KW"/>
</dbReference>
<keyword evidence="15" id="KW-1185">Reference proteome</keyword>
<keyword evidence="5 10" id="KW-0653">Protein transport</keyword>
<evidence type="ECO:0000313" key="14">
    <source>
        <dbReference type="EMBL" id="PNS14360.1"/>
    </source>
</evidence>
<dbReference type="PANTHER" id="PTHR21506">
    <property type="entry name" value="COMPONENT OF OLIGOMERIC GOLGI COMPLEX 6"/>
    <property type="match status" value="1"/>
</dbReference>
<comment type="subunit">
    <text evidence="10">Component of the conserved oligomeric Golgi complex.</text>
</comment>
<evidence type="ECO:0000259" key="12">
    <source>
        <dbReference type="Pfam" id="PF06419"/>
    </source>
</evidence>
<proteinExistence type="inferred from homology"/>
<dbReference type="GO" id="GO:0000139">
    <property type="term" value="C:Golgi membrane"/>
    <property type="evidence" value="ECO:0007669"/>
    <property type="project" value="UniProtKB-SubCell"/>
</dbReference>
<gene>
    <name evidence="14" type="ORF">CAC42_6873</name>
</gene>
<dbReference type="Proteomes" id="UP000243797">
    <property type="component" value="Unassembled WGS sequence"/>
</dbReference>
<comment type="similarity">
    <text evidence="2 10">Belongs to the COG6 family.</text>
</comment>
<evidence type="ECO:0000256" key="6">
    <source>
        <dbReference type="ARBA" id="ARBA00023034"/>
    </source>
</evidence>
<name>A0A2K1QHH3_9PEZI</name>
<comment type="caution">
    <text evidence="14">The sequence shown here is derived from an EMBL/GenBank/DDBJ whole genome shotgun (WGS) entry which is preliminary data.</text>
</comment>
<dbReference type="STRING" id="2082308.A0A2K1QHH3"/>
<evidence type="ECO:0000256" key="1">
    <source>
        <dbReference type="ARBA" id="ARBA00004395"/>
    </source>
</evidence>
<evidence type="ECO:0000256" key="11">
    <source>
        <dbReference type="SAM" id="MobiDB-lite"/>
    </source>
</evidence>
<evidence type="ECO:0000256" key="10">
    <source>
        <dbReference type="RuleBase" id="RU365075"/>
    </source>
</evidence>
<dbReference type="Pfam" id="PF20653">
    <property type="entry name" value="COG6_C"/>
    <property type="match status" value="1"/>
</dbReference>
<dbReference type="InterPro" id="IPR010490">
    <property type="entry name" value="COG6"/>
</dbReference>
<reference evidence="14 15" key="1">
    <citation type="submission" date="2017-06" db="EMBL/GenBank/DDBJ databases">
        <title>Draft genome sequence of a variant of Elsinoe murrayae.</title>
        <authorList>
            <person name="Cheng Q."/>
        </authorList>
    </citation>
    <scope>NUCLEOTIDE SEQUENCE [LARGE SCALE GENOMIC DNA]</scope>
    <source>
        <strain evidence="14 15">CQ-2017a</strain>
    </source>
</reference>
<dbReference type="GO" id="GO:0017119">
    <property type="term" value="C:Golgi transport complex"/>
    <property type="evidence" value="ECO:0007669"/>
    <property type="project" value="UniProtKB-UniRule"/>
</dbReference>
<accession>A0A2K1QHH3</accession>
<keyword evidence="6 10" id="KW-0333">Golgi apparatus</keyword>
<evidence type="ECO:0000256" key="7">
    <source>
        <dbReference type="ARBA" id="ARBA00023136"/>
    </source>
</evidence>
<organism evidence="14 15">
    <name type="scientific">Sphaceloma murrayae</name>
    <dbReference type="NCBI Taxonomy" id="2082308"/>
    <lineage>
        <taxon>Eukaryota</taxon>
        <taxon>Fungi</taxon>
        <taxon>Dikarya</taxon>
        <taxon>Ascomycota</taxon>
        <taxon>Pezizomycotina</taxon>
        <taxon>Dothideomycetes</taxon>
        <taxon>Dothideomycetidae</taxon>
        <taxon>Myriangiales</taxon>
        <taxon>Elsinoaceae</taxon>
        <taxon>Sphaceloma</taxon>
    </lineage>
</organism>
<comment type="function">
    <text evidence="10">Acts as component of the peripheral membrane COG complex that is involved in intra-Golgi protein trafficking. COG is located at the cis-Golgi, and regulates tethering of retrograde intra-Golgi vesicles and possibly a number of other membrane trafficking events.</text>
</comment>
<dbReference type="Pfam" id="PF06419">
    <property type="entry name" value="COG6_N"/>
    <property type="match status" value="1"/>
</dbReference>